<gene>
    <name evidence="2" type="ORF">PAC_09548</name>
</gene>
<feature type="compositionally biased region" description="Polar residues" evidence="1">
    <location>
        <begin position="71"/>
        <end position="83"/>
    </location>
</feature>
<evidence type="ECO:0000256" key="1">
    <source>
        <dbReference type="SAM" id="MobiDB-lite"/>
    </source>
</evidence>
<dbReference type="EMBL" id="FJOG01000014">
    <property type="protein sequence ID" value="CZR59654.1"/>
    <property type="molecule type" value="Genomic_DNA"/>
</dbReference>
<name>A0A1L7X3Q1_9HELO</name>
<dbReference type="AlphaFoldDB" id="A0A1L7X3Q1"/>
<dbReference type="STRING" id="576137.A0A1L7X3Q1"/>
<feature type="region of interest" description="Disordered" evidence="1">
    <location>
        <begin position="208"/>
        <end position="283"/>
    </location>
</feature>
<dbReference type="OrthoDB" id="5279705at2759"/>
<reference evidence="2 3" key="1">
    <citation type="submission" date="2016-03" db="EMBL/GenBank/DDBJ databases">
        <authorList>
            <person name="Ploux O."/>
        </authorList>
    </citation>
    <scope>NUCLEOTIDE SEQUENCE [LARGE SCALE GENOMIC DNA]</scope>
    <source>
        <strain evidence="2 3">UAMH 11012</strain>
    </source>
</reference>
<feature type="region of interest" description="Disordered" evidence="1">
    <location>
        <begin position="1"/>
        <end position="121"/>
    </location>
</feature>
<evidence type="ECO:0000313" key="3">
    <source>
        <dbReference type="Proteomes" id="UP000184330"/>
    </source>
</evidence>
<evidence type="ECO:0000313" key="2">
    <source>
        <dbReference type="EMBL" id="CZR59654.1"/>
    </source>
</evidence>
<feature type="compositionally biased region" description="Low complexity" evidence="1">
    <location>
        <begin position="24"/>
        <end position="44"/>
    </location>
</feature>
<organism evidence="2 3">
    <name type="scientific">Phialocephala subalpina</name>
    <dbReference type="NCBI Taxonomy" id="576137"/>
    <lineage>
        <taxon>Eukaryota</taxon>
        <taxon>Fungi</taxon>
        <taxon>Dikarya</taxon>
        <taxon>Ascomycota</taxon>
        <taxon>Pezizomycotina</taxon>
        <taxon>Leotiomycetes</taxon>
        <taxon>Helotiales</taxon>
        <taxon>Mollisiaceae</taxon>
        <taxon>Phialocephala</taxon>
        <taxon>Phialocephala fortinii species complex</taxon>
    </lineage>
</organism>
<sequence>MFSMLPRLRNTHDQSHYYTPVHPSPLSSSPLRNSPSPLSPRDSNVPSRVCASDTIMSSPSKPPKMKPESPYNFSLTSPSSENEQGALPSPPPSRKESNFSKRTTKVNPLIHGRGSADEGRETRRKLFLKGVREKSEEKKWRDRGGDDEIMRCIWVAEQRRLEERRRREIMGIEADADCEEELSLDELMADEVAMKEEQELEAMLGYLTQDGNQSRPSEEEMNTLMWDNQEPTTPSQQHQETPYGSDDDEYDNIFMDVIQEEQRLSNQQQPSIYLEDQDMMDMS</sequence>
<dbReference type="Proteomes" id="UP000184330">
    <property type="component" value="Unassembled WGS sequence"/>
</dbReference>
<proteinExistence type="predicted"/>
<feature type="compositionally biased region" description="Polar residues" evidence="1">
    <location>
        <begin position="225"/>
        <end position="242"/>
    </location>
</feature>
<protein>
    <submittedName>
        <fullName evidence="2">Uncharacterized protein</fullName>
    </submittedName>
</protein>
<accession>A0A1L7X3Q1</accession>
<keyword evidence="3" id="KW-1185">Reference proteome</keyword>